<name>A0A372JHE9_9ACTN</name>
<proteinExistence type="predicted"/>
<dbReference type="RefSeq" id="WP_117359436.1">
    <property type="nucleotide sequence ID" value="NZ_QURH01000338.1"/>
</dbReference>
<organism evidence="3 4">
    <name type="scientific">Actinomadura logoneensis</name>
    <dbReference type="NCBI Taxonomy" id="2293572"/>
    <lineage>
        <taxon>Bacteria</taxon>
        <taxon>Bacillati</taxon>
        <taxon>Actinomycetota</taxon>
        <taxon>Actinomycetes</taxon>
        <taxon>Streptosporangiales</taxon>
        <taxon>Thermomonosporaceae</taxon>
        <taxon>Actinomadura</taxon>
    </lineage>
</organism>
<reference evidence="3 4" key="1">
    <citation type="submission" date="2018-08" db="EMBL/GenBank/DDBJ databases">
        <title>Actinomadura jelena sp. nov., a novel Actinomycete isolated from soil in Chad.</title>
        <authorList>
            <person name="Shi L."/>
        </authorList>
    </citation>
    <scope>NUCLEOTIDE SEQUENCE [LARGE SCALE GENOMIC DNA]</scope>
    <source>
        <strain evidence="3 4">NEAU-G17</strain>
    </source>
</reference>
<accession>A0A372JHE9</accession>
<keyword evidence="4" id="KW-1185">Reference proteome</keyword>
<dbReference type="EMBL" id="QURH01000338">
    <property type="protein sequence ID" value="RFU39442.1"/>
    <property type="molecule type" value="Genomic_DNA"/>
</dbReference>
<gene>
    <name evidence="3" type="ORF">DZF91_22495</name>
</gene>
<feature type="domain" description="REase associating with pPIWI RE" evidence="1">
    <location>
        <begin position="250"/>
        <end position="366"/>
    </location>
</feature>
<dbReference type="OrthoDB" id="580959at2"/>
<dbReference type="Proteomes" id="UP000261811">
    <property type="component" value="Unassembled WGS sequence"/>
</dbReference>
<evidence type="ECO:0000259" key="1">
    <source>
        <dbReference type="Pfam" id="PF18154"/>
    </source>
</evidence>
<evidence type="ECO:0000313" key="4">
    <source>
        <dbReference type="Proteomes" id="UP000261811"/>
    </source>
</evidence>
<dbReference type="InterPro" id="IPR041191">
    <property type="entry name" value="pPIWI_RE_Y"/>
</dbReference>
<dbReference type="AlphaFoldDB" id="A0A372JHE9"/>
<evidence type="ECO:0000259" key="2">
    <source>
        <dbReference type="Pfam" id="PF18156"/>
    </source>
</evidence>
<dbReference type="Pfam" id="PF18156">
    <property type="entry name" value="pPIWI_RE_Y"/>
    <property type="match status" value="1"/>
</dbReference>
<dbReference type="Pfam" id="PF18154">
    <property type="entry name" value="pPIWI_RE_REase"/>
    <property type="match status" value="1"/>
</dbReference>
<protein>
    <recommendedName>
        <fullName evidence="5">REase associating with pPIWI RE domain-containing protein</fullName>
    </recommendedName>
</protein>
<comment type="caution">
    <text evidence="3">The sequence shown here is derived from an EMBL/GenBank/DDBJ whole genome shotgun (WGS) entry which is preliminary data.</text>
</comment>
<sequence length="375" mass="42373">MTTMVAHDGQALLSTLAAALIALERQDRLDSFSLPYPDEAQLALDRTVLLCLLHGADPPLSLAELVLWCRERPVSDWPLDLPDALVGPDDRLLDLDSGRPTELCHEWAAHGRDSAGKLCDREVFDRAMRACREYGEPDSYTAFRDMLVNRPVLTHGGMEIMFELLLEPVRDLLDEIYWDVPDSFLRDGRNAVCGRCRTLLTPVPGDGWWCERDRCRRQGPPPVGRYLTPADDGPVRQLARPFRQFVTGPGRAEIDLRDALSALGLGVAMWPGYDSYDLRVTFPDGHVWAIDVKDRANPALLGRTARPIPTDPPYDEGFWVVPHHRLDARSDYIRVFERSRPEEAGGLVLVADEELCRRARRRLRGETAGRRRKHA</sequence>
<evidence type="ECO:0000313" key="3">
    <source>
        <dbReference type="EMBL" id="RFU39442.1"/>
    </source>
</evidence>
<evidence type="ECO:0008006" key="5">
    <source>
        <dbReference type="Google" id="ProtNLM"/>
    </source>
</evidence>
<feature type="domain" description="pPIWI-RE three-gene island" evidence="2">
    <location>
        <begin position="13"/>
        <end position="154"/>
    </location>
</feature>
<dbReference type="InterPro" id="IPR040828">
    <property type="entry name" value="pPIWI_RE_REase"/>
</dbReference>